<dbReference type="SUPFAM" id="SSF103473">
    <property type="entry name" value="MFS general substrate transporter"/>
    <property type="match status" value="1"/>
</dbReference>
<reference evidence="8 9" key="1">
    <citation type="submission" date="2016-10" db="EMBL/GenBank/DDBJ databases">
        <authorList>
            <person name="de Groot N.N."/>
        </authorList>
    </citation>
    <scope>NUCLEOTIDE SEQUENCE [LARGE SCALE GENOMIC DNA]</scope>
    <source>
        <strain evidence="8 9">RK1</strain>
    </source>
</reference>
<evidence type="ECO:0000256" key="3">
    <source>
        <dbReference type="ARBA" id="ARBA00022692"/>
    </source>
</evidence>
<feature type="transmembrane region" description="Helical" evidence="6">
    <location>
        <begin position="214"/>
        <end position="239"/>
    </location>
</feature>
<dbReference type="Gene3D" id="1.20.1720.10">
    <property type="entry name" value="Multidrug resistance protein D"/>
    <property type="match status" value="1"/>
</dbReference>
<keyword evidence="2" id="KW-0813">Transport</keyword>
<keyword evidence="3 6" id="KW-0812">Transmembrane</keyword>
<evidence type="ECO:0000256" key="5">
    <source>
        <dbReference type="ARBA" id="ARBA00023136"/>
    </source>
</evidence>
<dbReference type="InterPro" id="IPR011701">
    <property type="entry name" value="MFS"/>
</dbReference>
<feature type="transmembrane region" description="Helical" evidence="6">
    <location>
        <begin position="161"/>
        <end position="180"/>
    </location>
</feature>
<evidence type="ECO:0000256" key="4">
    <source>
        <dbReference type="ARBA" id="ARBA00022989"/>
    </source>
</evidence>
<dbReference type="Proteomes" id="UP000198670">
    <property type="component" value="Unassembled WGS sequence"/>
</dbReference>
<dbReference type="STRING" id="1477437.SAMN05444682_113107"/>
<dbReference type="RefSeq" id="WP_090631280.1">
    <property type="nucleotide sequence ID" value="NZ_FOQO01000013.1"/>
</dbReference>
<name>A0A1I3TWV7_9SPHI</name>
<dbReference type="Pfam" id="PF07690">
    <property type="entry name" value="MFS_1"/>
    <property type="match status" value="1"/>
</dbReference>
<dbReference type="GO" id="GO:0015385">
    <property type="term" value="F:sodium:proton antiporter activity"/>
    <property type="evidence" value="ECO:0007669"/>
    <property type="project" value="TreeGrafter"/>
</dbReference>
<sequence length="407" mass="44283">MKRYQQRYEKLATLSTFLLIPLSGLVTDVYLPSFPEMQRALHTDVAGIQLTLSCFLISYGLTMLVAGSVVDTWGRYRLVLASLLLFAGSNFAIATIHHIGFVYAMRILQGALTALIVVSKRAFLADIFTGSKLQRYTSMLTVIWALAPITAPFIGGYLQVWVGWTANFYFLGAYALLALLMEARFGGEAMVRFPAFRFKGQLAIYRRILRTADFTYGLVTLGISYSMVMLFGMSAPFIIEHELGLSPIVTGYCALISGFGLLCGGSIGRAFTDAPFTAKLRYATAAEWIVGLAMLATTNWIANVYSLMGFVFALHVASGFVYNVYFTHCLTRFPRNPGVAGGLTSGGSYLVTSLVSYALVSILPATDQGQLAVNYLILALISTGLLIVSAPKSAPESDKAELAHCAR</sequence>
<dbReference type="PROSITE" id="PS50850">
    <property type="entry name" value="MFS"/>
    <property type="match status" value="1"/>
</dbReference>
<keyword evidence="5 6" id="KW-0472">Membrane</keyword>
<gene>
    <name evidence="8" type="ORF">SAMN05444682_113107</name>
</gene>
<feature type="transmembrane region" description="Helical" evidence="6">
    <location>
        <begin position="307"/>
        <end position="326"/>
    </location>
</feature>
<evidence type="ECO:0000313" key="8">
    <source>
        <dbReference type="EMBL" id="SFJ74953.1"/>
    </source>
</evidence>
<organism evidence="8 9">
    <name type="scientific">Parapedobacter indicus</name>
    <dbReference type="NCBI Taxonomy" id="1477437"/>
    <lineage>
        <taxon>Bacteria</taxon>
        <taxon>Pseudomonadati</taxon>
        <taxon>Bacteroidota</taxon>
        <taxon>Sphingobacteriia</taxon>
        <taxon>Sphingobacteriales</taxon>
        <taxon>Sphingobacteriaceae</taxon>
        <taxon>Parapedobacter</taxon>
    </lineage>
</organism>
<dbReference type="PANTHER" id="PTHR23502">
    <property type="entry name" value="MAJOR FACILITATOR SUPERFAMILY"/>
    <property type="match status" value="1"/>
</dbReference>
<dbReference type="InterPro" id="IPR020846">
    <property type="entry name" value="MFS_dom"/>
</dbReference>
<feature type="transmembrane region" description="Helical" evidence="6">
    <location>
        <begin position="372"/>
        <end position="390"/>
    </location>
</feature>
<dbReference type="PANTHER" id="PTHR23502:SF132">
    <property type="entry name" value="POLYAMINE TRANSPORTER 2-RELATED"/>
    <property type="match status" value="1"/>
</dbReference>
<evidence type="ECO:0000256" key="2">
    <source>
        <dbReference type="ARBA" id="ARBA00022448"/>
    </source>
</evidence>
<feature type="transmembrane region" description="Helical" evidence="6">
    <location>
        <begin position="280"/>
        <end position="301"/>
    </location>
</feature>
<keyword evidence="9" id="KW-1185">Reference proteome</keyword>
<accession>A0A1I3TWV7</accession>
<proteinExistence type="predicted"/>
<keyword evidence="4 6" id="KW-1133">Transmembrane helix</keyword>
<evidence type="ECO:0000256" key="1">
    <source>
        <dbReference type="ARBA" id="ARBA00004141"/>
    </source>
</evidence>
<feature type="transmembrane region" description="Helical" evidence="6">
    <location>
        <begin position="136"/>
        <end position="155"/>
    </location>
</feature>
<feature type="transmembrane region" description="Helical" evidence="6">
    <location>
        <begin position="103"/>
        <end position="124"/>
    </location>
</feature>
<protein>
    <submittedName>
        <fullName evidence="8">Predicted arabinose efflux permease, MFS family</fullName>
    </submittedName>
</protein>
<dbReference type="GO" id="GO:0005886">
    <property type="term" value="C:plasma membrane"/>
    <property type="evidence" value="ECO:0007669"/>
    <property type="project" value="TreeGrafter"/>
</dbReference>
<dbReference type="InterPro" id="IPR036259">
    <property type="entry name" value="MFS_trans_sf"/>
</dbReference>
<dbReference type="AlphaFoldDB" id="A0A1I3TWV7"/>
<evidence type="ECO:0000313" key="9">
    <source>
        <dbReference type="Proteomes" id="UP000198670"/>
    </source>
</evidence>
<feature type="domain" description="Major facilitator superfamily (MFS) profile" evidence="7">
    <location>
        <begin position="12"/>
        <end position="394"/>
    </location>
</feature>
<feature type="transmembrane region" description="Helical" evidence="6">
    <location>
        <begin position="12"/>
        <end position="33"/>
    </location>
</feature>
<dbReference type="EMBL" id="FOQO01000013">
    <property type="protein sequence ID" value="SFJ74953.1"/>
    <property type="molecule type" value="Genomic_DNA"/>
</dbReference>
<evidence type="ECO:0000259" key="7">
    <source>
        <dbReference type="PROSITE" id="PS50850"/>
    </source>
</evidence>
<feature type="transmembrane region" description="Helical" evidence="6">
    <location>
        <begin position="45"/>
        <end position="66"/>
    </location>
</feature>
<feature type="transmembrane region" description="Helical" evidence="6">
    <location>
        <begin position="78"/>
        <end position="97"/>
    </location>
</feature>
<feature type="transmembrane region" description="Helical" evidence="6">
    <location>
        <begin position="338"/>
        <end position="360"/>
    </location>
</feature>
<feature type="transmembrane region" description="Helical" evidence="6">
    <location>
        <begin position="245"/>
        <end position="268"/>
    </location>
</feature>
<dbReference type="OrthoDB" id="9814303at2"/>
<evidence type="ECO:0000256" key="6">
    <source>
        <dbReference type="SAM" id="Phobius"/>
    </source>
</evidence>
<dbReference type="GO" id="GO:1990961">
    <property type="term" value="P:xenobiotic detoxification by transmembrane export across the plasma membrane"/>
    <property type="evidence" value="ECO:0007669"/>
    <property type="project" value="TreeGrafter"/>
</dbReference>
<comment type="subcellular location">
    <subcellularLocation>
        <location evidence="1">Membrane</location>
        <topology evidence="1">Multi-pass membrane protein</topology>
    </subcellularLocation>
</comment>